<proteinExistence type="predicted"/>
<reference evidence="2 3" key="1">
    <citation type="submission" date="2020-07" db="EMBL/GenBank/DDBJ databases">
        <title>Draft whole-genome sequence of Heliobacterium chlorum DSM 3682, type strain.</title>
        <authorList>
            <person name="Kyndt J.A."/>
            <person name="Meyer T.E."/>
            <person name="Imhoff J.F."/>
        </authorList>
    </citation>
    <scope>NUCLEOTIDE SEQUENCE [LARGE SCALE GENOMIC DNA]</scope>
    <source>
        <strain evidence="2 3">DSM 3682</strain>
    </source>
</reference>
<dbReference type="EMBL" id="JACVHF010000004">
    <property type="protein sequence ID" value="MBC9784257.1"/>
    <property type="molecule type" value="Genomic_DNA"/>
</dbReference>
<evidence type="ECO:0008006" key="4">
    <source>
        <dbReference type="Google" id="ProtNLM"/>
    </source>
</evidence>
<keyword evidence="1" id="KW-0472">Membrane</keyword>
<comment type="caution">
    <text evidence="2">The sequence shown here is derived from an EMBL/GenBank/DDBJ whole genome shotgun (WGS) entry which is preliminary data.</text>
</comment>
<evidence type="ECO:0000313" key="2">
    <source>
        <dbReference type="EMBL" id="MBC9784257.1"/>
    </source>
</evidence>
<accession>A0ABR7T239</accession>
<keyword evidence="1" id="KW-1133">Transmembrane helix</keyword>
<dbReference type="Proteomes" id="UP000617402">
    <property type="component" value="Unassembled WGS sequence"/>
</dbReference>
<organism evidence="2 3">
    <name type="scientific">Heliobacterium chlorum</name>
    <dbReference type="NCBI Taxonomy" id="2698"/>
    <lineage>
        <taxon>Bacteria</taxon>
        <taxon>Bacillati</taxon>
        <taxon>Bacillota</taxon>
        <taxon>Clostridia</taxon>
        <taxon>Eubacteriales</taxon>
        <taxon>Heliobacteriaceae</taxon>
        <taxon>Heliobacterium</taxon>
    </lineage>
</organism>
<sequence length="124" mass="14334">MFSTKRTIVMMVVFILMVSSYGLFTLFVHGQVVQPESVIIDQIKEEGDNALYLKGDTRSSSLGFSGYHYRVDHNIIYLQLRYSLVSRIHRTGNFEIKIPEGLKDVTKVYLEGADERDIKLIWSR</sequence>
<keyword evidence="3" id="KW-1185">Reference proteome</keyword>
<name>A0ABR7T239_HELCL</name>
<gene>
    <name evidence="2" type="ORF">H1S01_07000</name>
</gene>
<evidence type="ECO:0000313" key="3">
    <source>
        <dbReference type="Proteomes" id="UP000617402"/>
    </source>
</evidence>
<dbReference type="RefSeq" id="WP_188039364.1">
    <property type="nucleotide sequence ID" value="NZ_JACVHF010000004.1"/>
</dbReference>
<keyword evidence="1" id="KW-0812">Transmembrane</keyword>
<feature type="transmembrane region" description="Helical" evidence="1">
    <location>
        <begin position="7"/>
        <end position="28"/>
    </location>
</feature>
<evidence type="ECO:0000256" key="1">
    <source>
        <dbReference type="SAM" id="Phobius"/>
    </source>
</evidence>
<protein>
    <recommendedName>
        <fullName evidence="4">NusG domain-containing protein</fullName>
    </recommendedName>
</protein>